<feature type="chain" id="PRO_5030658425" evidence="2">
    <location>
        <begin position="21"/>
        <end position="291"/>
    </location>
</feature>
<evidence type="ECO:0000256" key="1">
    <source>
        <dbReference type="SAM" id="Coils"/>
    </source>
</evidence>
<dbReference type="GO" id="GO:0003677">
    <property type="term" value="F:DNA binding"/>
    <property type="evidence" value="ECO:0007669"/>
    <property type="project" value="UniProtKB-KW"/>
</dbReference>
<dbReference type="AlphaFoldDB" id="A0A7X0J6S8"/>
<proteinExistence type="predicted"/>
<keyword evidence="2" id="KW-0732">Signal</keyword>
<evidence type="ECO:0000313" key="4">
    <source>
        <dbReference type="Proteomes" id="UP000521017"/>
    </source>
</evidence>
<keyword evidence="1" id="KW-0175">Coiled coil</keyword>
<protein>
    <submittedName>
        <fullName evidence="3">DNA-binding transcriptional MerR regulator</fullName>
    </submittedName>
</protein>
<evidence type="ECO:0000313" key="3">
    <source>
        <dbReference type="EMBL" id="MBB6501885.1"/>
    </source>
</evidence>
<reference evidence="3 4" key="1">
    <citation type="submission" date="2020-08" db="EMBL/GenBank/DDBJ databases">
        <title>Genomic Encyclopedia of Type Strains, Phase IV (KMG-V): Genome sequencing to study the core and pangenomes of soil and plant-associated prokaryotes.</title>
        <authorList>
            <person name="Whitman W."/>
        </authorList>
    </citation>
    <scope>NUCLEOTIDE SEQUENCE [LARGE SCALE GENOMIC DNA]</scope>
    <source>
        <strain evidence="3 4">M2T3</strain>
    </source>
</reference>
<feature type="signal peptide" evidence="2">
    <location>
        <begin position="1"/>
        <end position="20"/>
    </location>
</feature>
<comment type="caution">
    <text evidence="3">The sequence shown here is derived from an EMBL/GenBank/DDBJ whole genome shotgun (WGS) entry which is preliminary data.</text>
</comment>
<dbReference type="EMBL" id="JACHCC010000011">
    <property type="protein sequence ID" value="MBB6501885.1"/>
    <property type="molecule type" value="Genomic_DNA"/>
</dbReference>
<keyword evidence="3" id="KW-0238">DNA-binding</keyword>
<dbReference type="RefSeq" id="WP_184628068.1">
    <property type="nucleotide sequence ID" value="NZ_JACHCC010000011.1"/>
</dbReference>
<organism evidence="3 4">
    <name type="scientific">Pedobacter cryoconitis</name>
    <dbReference type="NCBI Taxonomy" id="188932"/>
    <lineage>
        <taxon>Bacteria</taxon>
        <taxon>Pseudomonadati</taxon>
        <taxon>Bacteroidota</taxon>
        <taxon>Sphingobacteriia</taxon>
        <taxon>Sphingobacteriales</taxon>
        <taxon>Sphingobacteriaceae</taxon>
        <taxon>Pedobacter</taxon>
    </lineage>
</organism>
<dbReference type="Proteomes" id="UP000521017">
    <property type="component" value="Unassembled WGS sequence"/>
</dbReference>
<evidence type="ECO:0000256" key="2">
    <source>
        <dbReference type="SAM" id="SignalP"/>
    </source>
</evidence>
<name>A0A7X0J6S8_9SPHI</name>
<accession>A0A7X0J6S8</accession>
<gene>
    <name evidence="3" type="ORF">HDF25_004062</name>
</gene>
<sequence length="291" mass="32059">MKKIYLSLMITVAFTYSSYAQWVGNVNINNTNTGNVGIGTTTPMQKLSVSNNGAEGLEVYLGSPVGLVGLQSYNRVTNTYSRMQFDASNFTFSKGNVGIGTSNPMQKFAVSNNEAEGLEIYLGSPVGVVGLQSFNRAANVYSKMQFVASNFAFTSGNVGIGTTDTKGYAFAVNGDAVANSVTVKMYPWADYVFDKSYHLMPLAEVKSYIAVNSRLPEMPSEKEIAEKGLNLGDINKLLTKKVEELTLYLIEKDTKIKEMEQKQQMETQKQNEINQNLQKQLTDLQNHLIKG</sequence>
<feature type="coiled-coil region" evidence="1">
    <location>
        <begin position="256"/>
        <end position="287"/>
    </location>
</feature>